<organism evidence="2 3">
    <name type="scientific">Ancylostoma duodenale</name>
    <dbReference type="NCBI Taxonomy" id="51022"/>
    <lineage>
        <taxon>Eukaryota</taxon>
        <taxon>Metazoa</taxon>
        <taxon>Ecdysozoa</taxon>
        <taxon>Nematoda</taxon>
        <taxon>Chromadorea</taxon>
        <taxon>Rhabditida</taxon>
        <taxon>Rhabditina</taxon>
        <taxon>Rhabditomorpha</taxon>
        <taxon>Strongyloidea</taxon>
        <taxon>Ancylostomatidae</taxon>
        <taxon>Ancylostomatinae</taxon>
        <taxon>Ancylostoma</taxon>
    </lineage>
</organism>
<feature type="compositionally biased region" description="Basic and acidic residues" evidence="1">
    <location>
        <begin position="68"/>
        <end position="89"/>
    </location>
</feature>
<protein>
    <submittedName>
        <fullName evidence="2">Uncharacterized protein</fullName>
    </submittedName>
</protein>
<evidence type="ECO:0000256" key="1">
    <source>
        <dbReference type="SAM" id="MobiDB-lite"/>
    </source>
</evidence>
<evidence type="ECO:0000313" key="2">
    <source>
        <dbReference type="EMBL" id="KIH59758.1"/>
    </source>
</evidence>
<keyword evidence="3" id="KW-1185">Reference proteome</keyword>
<dbReference type="AlphaFoldDB" id="A0A0C2CSE2"/>
<gene>
    <name evidence="2" type="ORF">ANCDUO_10000</name>
</gene>
<evidence type="ECO:0000313" key="3">
    <source>
        <dbReference type="Proteomes" id="UP000054047"/>
    </source>
</evidence>
<feature type="region of interest" description="Disordered" evidence="1">
    <location>
        <begin position="1"/>
        <end position="89"/>
    </location>
</feature>
<dbReference type="Proteomes" id="UP000054047">
    <property type="component" value="Unassembled WGS sequence"/>
</dbReference>
<proteinExistence type="predicted"/>
<feature type="compositionally biased region" description="Polar residues" evidence="1">
    <location>
        <begin position="40"/>
        <end position="54"/>
    </location>
</feature>
<name>A0A0C2CSE2_9BILA</name>
<dbReference type="EMBL" id="KN731629">
    <property type="protein sequence ID" value="KIH59758.1"/>
    <property type="molecule type" value="Genomic_DNA"/>
</dbReference>
<sequence length="89" mass="10161">MGRNPDRRPPRHGCQRFSGRIPRREGQTLDGPFGHHPLQRTESPVPSSDSQATHWSCLLRAHQSARCTQRDPGRDGGDPREERDRLDQV</sequence>
<reference evidence="2 3" key="1">
    <citation type="submission" date="2013-12" db="EMBL/GenBank/DDBJ databases">
        <title>Draft genome of the parsitic nematode Ancylostoma duodenale.</title>
        <authorList>
            <person name="Mitreva M."/>
        </authorList>
    </citation>
    <scope>NUCLEOTIDE SEQUENCE [LARGE SCALE GENOMIC DNA]</scope>
    <source>
        <strain evidence="2 3">Zhejiang</strain>
    </source>
</reference>
<accession>A0A0C2CSE2</accession>